<evidence type="ECO:0000256" key="1">
    <source>
        <dbReference type="ARBA" id="ARBA00000312"/>
    </source>
</evidence>
<dbReference type="Gene3D" id="3.40.50.300">
    <property type="entry name" value="P-loop containing nucleotide triphosphate hydrolases"/>
    <property type="match status" value="1"/>
</dbReference>
<organism evidence="18 19">
    <name type="scientific">Caldalkalibacillus uzonensis</name>
    <dbReference type="NCBI Taxonomy" id="353224"/>
    <lineage>
        <taxon>Bacteria</taxon>
        <taxon>Bacillati</taxon>
        <taxon>Bacillota</taxon>
        <taxon>Bacilli</taxon>
        <taxon>Bacillales</taxon>
        <taxon>Bacillaceae</taxon>
        <taxon>Caldalkalibacillus</taxon>
    </lineage>
</organism>
<dbReference type="GO" id="GO:0043752">
    <property type="term" value="F:adenosylcobinamide kinase activity"/>
    <property type="evidence" value="ECO:0007669"/>
    <property type="project" value="UniProtKB-EC"/>
</dbReference>
<keyword evidence="10" id="KW-0169">Cobalamin biosynthesis</keyword>
<comment type="catalytic activity">
    <reaction evidence="1">
        <text>adenosylcob(III)inamide + ATP = adenosylcob(III)inamide phosphate + ADP + H(+)</text>
        <dbReference type="Rhea" id="RHEA:15769"/>
        <dbReference type="ChEBI" id="CHEBI:2480"/>
        <dbReference type="ChEBI" id="CHEBI:15378"/>
        <dbReference type="ChEBI" id="CHEBI:30616"/>
        <dbReference type="ChEBI" id="CHEBI:58502"/>
        <dbReference type="ChEBI" id="CHEBI:456216"/>
        <dbReference type="EC" id="2.7.1.156"/>
    </reaction>
</comment>
<evidence type="ECO:0000256" key="6">
    <source>
        <dbReference type="ARBA" id="ARBA00005159"/>
    </source>
</evidence>
<name>A0ABU0CPJ2_9BACI</name>
<evidence type="ECO:0000256" key="12">
    <source>
        <dbReference type="ARBA" id="ARBA00022741"/>
    </source>
</evidence>
<dbReference type="PIRSF" id="PIRSF006135">
    <property type="entry name" value="CobU"/>
    <property type="match status" value="1"/>
</dbReference>
<accession>A0ABU0CPJ2</accession>
<evidence type="ECO:0000313" key="19">
    <source>
        <dbReference type="Proteomes" id="UP001232445"/>
    </source>
</evidence>
<evidence type="ECO:0000256" key="7">
    <source>
        <dbReference type="ARBA" id="ARBA00007490"/>
    </source>
</evidence>
<comment type="caution">
    <text evidence="18">The sequence shown here is derived from an EMBL/GenBank/DDBJ whole genome shotgun (WGS) entry which is preliminary data.</text>
</comment>
<dbReference type="InterPro" id="IPR003203">
    <property type="entry name" value="CobU/CobP"/>
</dbReference>
<evidence type="ECO:0000256" key="8">
    <source>
        <dbReference type="ARBA" id="ARBA00012016"/>
    </source>
</evidence>
<evidence type="ECO:0000256" key="4">
    <source>
        <dbReference type="ARBA" id="ARBA00003889"/>
    </source>
</evidence>
<keyword evidence="13 18" id="KW-0418">Kinase</keyword>
<dbReference type="SUPFAM" id="SSF52540">
    <property type="entry name" value="P-loop containing nucleoside triphosphate hydrolases"/>
    <property type="match status" value="1"/>
</dbReference>
<evidence type="ECO:0000256" key="9">
    <source>
        <dbReference type="ARBA" id="ARBA00012523"/>
    </source>
</evidence>
<dbReference type="InterPro" id="IPR027417">
    <property type="entry name" value="P-loop_NTPase"/>
</dbReference>
<evidence type="ECO:0000256" key="2">
    <source>
        <dbReference type="ARBA" id="ARBA00000711"/>
    </source>
</evidence>
<comment type="catalytic activity">
    <reaction evidence="3">
        <text>adenosylcob(III)inamide + GTP = adenosylcob(III)inamide phosphate + GDP + H(+)</text>
        <dbReference type="Rhea" id="RHEA:15765"/>
        <dbReference type="ChEBI" id="CHEBI:2480"/>
        <dbReference type="ChEBI" id="CHEBI:15378"/>
        <dbReference type="ChEBI" id="CHEBI:37565"/>
        <dbReference type="ChEBI" id="CHEBI:58189"/>
        <dbReference type="ChEBI" id="CHEBI:58502"/>
        <dbReference type="EC" id="2.7.1.156"/>
    </reaction>
</comment>
<comment type="pathway">
    <text evidence="6">Cofactor biosynthesis; adenosylcobalamin biosynthesis; adenosylcobalamin from cob(II)yrinate a,c-diamide: step 5/7.</text>
</comment>
<evidence type="ECO:0000256" key="3">
    <source>
        <dbReference type="ARBA" id="ARBA00001522"/>
    </source>
</evidence>
<dbReference type="GO" id="GO:0008820">
    <property type="term" value="F:cobinamide phosphate guanylyltransferase activity"/>
    <property type="evidence" value="ECO:0007669"/>
    <property type="project" value="UniProtKB-EC"/>
</dbReference>
<evidence type="ECO:0000256" key="17">
    <source>
        <dbReference type="ARBA" id="ARBA00030571"/>
    </source>
</evidence>
<gene>
    <name evidence="18" type="ORF">J2S00_001122</name>
</gene>
<keyword evidence="15" id="KW-0342">GTP-binding</keyword>
<keyword evidence="11 18" id="KW-0808">Transferase</keyword>
<keyword evidence="12" id="KW-0547">Nucleotide-binding</keyword>
<proteinExistence type="inferred from homology"/>
<evidence type="ECO:0000313" key="18">
    <source>
        <dbReference type="EMBL" id="MDQ0338338.1"/>
    </source>
</evidence>
<sequence length="156" mass="17678">MQLAKKGTPLVYVATAQPLDSEMAERIERHRRQRSGRWQTIEEAKEVDKVINLCQEGSIVLVDCLTIWLSHLLFEDVLSVEEILTAARRMLATAEKRQLSLVLVSNDVNEGVPPVDREVRRYIYALEQVHRLCVAEADQAVQVIAGQGVMWKGDRA</sequence>
<dbReference type="PANTHER" id="PTHR34848:SF1">
    <property type="entry name" value="BIFUNCTIONAL ADENOSYLCOBALAMIN BIOSYNTHESIS PROTEIN COBU"/>
    <property type="match status" value="1"/>
</dbReference>
<keyword evidence="18" id="KW-0548">Nucleotidyltransferase</keyword>
<keyword evidence="19" id="KW-1185">Reference proteome</keyword>
<dbReference type="EC" id="2.7.7.62" evidence="9"/>
<evidence type="ECO:0000256" key="15">
    <source>
        <dbReference type="ARBA" id="ARBA00023134"/>
    </source>
</evidence>
<evidence type="ECO:0000256" key="11">
    <source>
        <dbReference type="ARBA" id="ARBA00022679"/>
    </source>
</evidence>
<comment type="function">
    <text evidence="4">Catalyzes ATP-dependent phosphorylation of adenosylcobinamide and addition of GMP to adenosylcobinamide phosphate.</text>
</comment>
<dbReference type="Pfam" id="PF02283">
    <property type="entry name" value="CobU"/>
    <property type="match status" value="1"/>
</dbReference>
<evidence type="ECO:0000256" key="10">
    <source>
        <dbReference type="ARBA" id="ARBA00022573"/>
    </source>
</evidence>
<comment type="pathway">
    <text evidence="5">Cofactor biosynthesis; adenosylcobalamin biosynthesis; adenosylcobalamin from cob(II)yrinate a,c-diamide: step 6/7.</text>
</comment>
<dbReference type="EMBL" id="JAUSUQ010000003">
    <property type="protein sequence ID" value="MDQ0338338.1"/>
    <property type="molecule type" value="Genomic_DNA"/>
</dbReference>
<comment type="similarity">
    <text evidence="7">Belongs to the CobU/CobP family.</text>
</comment>
<evidence type="ECO:0000256" key="14">
    <source>
        <dbReference type="ARBA" id="ARBA00022840"/>
    </source>
</evidence>
<comment type="catalytic activity">
    <reaction evidence="2">
        <text>adenosylcob(III)inamide phosphate + GTP + H(+) = adenosylcob(III)inamide-GDP + diphosphate</text>
        <dbReference type="Rhea" id="RHEA:22712"/>
        <dbReference type="ChEBI" id="CHEBI:15378"/>
        <dbReference type="ChEBI" id="CHEBI:33019"/>
        <dbReference type="ChEBI" id="CHEBI:37565"/>
        <dbReference type="ChEBI" id="CHEBI:58502"/>
        <dbReference type="ChEBI" id="CHEBI:60487"/>
        <dbReference type="EC" id="2.7.7.62"/>
    </reaction>
</comment>
<keyword evidence="14" id="KW-0067">ATP-binding</keyword>
<evidence type="ECO:0000256" key="16">
    <source>
        <dbReference type="ARBA" id="ARBA00029570"/>
    </source>
</evidence>
<reference evidence="18 19" key="1">
    <citation type="submission" date="2023-07" db="EMBL/GenBank/DDBJ databases">
        <title>Genomic Encyclopedia of Type Strains, Phase IV (KMG-IV): sequencing the most valuable type-strain genomes for metagenomic binning, comparative biology and taxonomic classification.</title>
        <authorList>
            <person name="Goeker M."/>
        </authorList>
    </citation>
    <scope>NUCLEOTIDE SEQUENCE [LARGE SCALE GENOMIC DNA]</scope>
    <source>
        <strain evidence="18 19">DSM 17740</strain>
    </source>
</reference>
<evidence type="ECO:0000256" key="5">
    <source>
        <dbReference type="ARBA" id="ARBA00004692"/>
    </source>
</evidence>
<evidence type="ECO:0000256" key="13">
    <source>
        <dbReference type="ARBA" id="ARBA00022777"/>
    </source>
</evidence>
<protein>
    <recommendedName>
        <fullName evidence="16">Adenosylcobinamide kinase</fullName>
        <ecNumber evidence="8">2.7.1.156</ecNumber>
        <ecNumber evidence="9">2.7.7.62</ecNumber>
    </recommendedName>
    <alternativeName>
        <fullName evidence="17">Adenosylcobinamide-phosphate guanylyltransferase</fullName>
    </alternativeName>
</protein>
<dbReference type="EC" id="2.7.1.156" evidence="8"/>
<dbReference type="Proteomes" id="UP001232445">
    <property type="component" value="Unassembled WGS sequence"/>
</dbReference>
<dbReference type="PANTHER" id="PTHR34848">
    <property type="match status" value="1"/>
</dbReference>